<reference evidence="2" key="1">
    <citation type="journal article" date="2023" name="G3 (Bethesda)">
        <title>A reference genome for the long-term kleptoplast-retaining sea slug Elysia crispata morphotype clarki.</title>
        <authorList>
            <person name="Eastman K.E."/>
            <person name="Pendleton A.L."/>
            <person name="Shaikh M.A."/>
            <person name="Suttiyut T."/>
            <person name="Ogas R."/>
            <person name="Tomko P."/>
            <person name="Gavelis G."/>
            <person name="Widhalm J.R."/>
            <person name="Wisecaver J.H."/>
        </authorList>
    </citation>
    <scope>NUCLEOTIDE SEQUENCE</scope>
    <source>
        <strain evidence="2">ECLA1</strain>
    </source>
</reference>
<comment type="caution">
    <text evidence="2">The sequence shown here is derived from an EMBL/GenBank/DDBJ whole genome shotgun (WGS) entry which is preliminary data.</text>
</comment>
<feature type="compositionally biased region" description="Basic residues" evidence="1">
    <location>
        <begin position="91"/>
        <end position="108"/>
    </location>
</feature>
<keyword evidence="3" id="KW-1185">Reference proteome</keyword>
<gene>
    <name evidence="2" type="ORF">RRG08_019172</name>
</gene>
<name>A0AAE0YEC9_9GAST</name>
<evidence type="ECO:0000313" key="3">
    <source>
        <dbReference type="Proteomes" id="UP001283361"/>
    </source>
</evidence>
<evidence type="ECO:0000313" key="2">
    <source>
        <dbReference type="EMBL" id="KAK3742420.1"/>
    </source>
</evidence>
<evidence type="ECO:0000256" key="1">
    <source>
        <dbReference type="SAM" id="MobiDB-lite"/>
    </source>
</evidence>
<organism evidence="2 3">
    <name type="scientific">Elysia crispata</name>
    <name type="common">lettuce slug</name>
    <dbReference type="NCBI Taxonomy" id="231223"/>
    <lineage>
        <taxon>Eukaryota</taxon>
        <taxon>Metazoa</taxon>
        <taxon>Spiralia</taxon>
        <taxon>Lophotrochozoa</taxon>
        <taxon>Mollusca</taxon>
        <taxon>Gastropoda</taxon>
        <taxon>Heterobranchia</taxon>
        <taxon>Euthyneura</taxon>
        <taxon>Panpulmonata</taxon>
        <taxon>Sacoglossa</taxon>
        <taxon>Placobranchoidea</taxon>
        <taxon>Plakobranchidae</taxon>
        <taxon>Elysia</taxon>
    </lineage>
</organism>
<dbReference type="Proteomes" id="UP001283361">
    <property type="component" value="Unassembled WGS sequence"/>
</dbReference>
<dbReference type="AlphaFoldDB" id="A0AAE0YEC9"/>
<sequence>MNRTCEIVSETPKFMSYYSQALSSNQLILSQTSVLELGERTNNMLRSKSSGLAIFFVLLITMANLRNGHSSSEHDHSHSHSHSVESSNSHSHSHDHKHSHEHHHYHKKSSSDHDNGLLMALLAMALAPPPPPPPPPPPG</sequence>
<accession>A0AAE0YEC9</accession>
<protein>
    <submittedName>
        <fullName evidence="2">Uncharacterized protein</fullName>
    </submittedName>
</protein>
<dbReference type="EMBL" id="JAWDGP010006357">
    <property type="protein sequence ID" value="KAK3742420.1"/>
    <property type="molecule type" value="Genomic_DNA"/>
</dbReference>
<proteinExistence type="predicted"/>
<feature type="region of interest" description="Disordered" evidence="1">
    <location>
        <begin position="68"/>
        <end position="113"/>
    </location>
</feature>